<proteinExistence type="predicted"/>
<comment type="caution">
    <text evidence="1">The sequence shown here is derived from an EMBL/GenBank/DDBJ whole genome shotgun (WGS) entry which is preliminary data.</text>
</comment>
<sequence>LSIPASFFSSECAFSAGITISKWPNRLKGDIVEALQVLKPPTRQKEMFRAPPP</sequence>
<evidence type="ECO:0000313" key="2">
    <source>
        <dbReference type="Proteomes" id="UP001215280"/>
    </source>
</evidence>
<dbReference type="EMBL" id="JARJLG010000260">
    <property type="protein sequence ID" value="KAJ7722228.1"/>
    <property type="molecule type" value="Genomic_DNA"/>
</dbReference>
<dbReference type="AlphaFoldDB" id="A0AAD7HJZ1"/>
<evidence type="ECO:0000313" key="1">
    <source>
        <dbReference type="EMBL" id="KAJ7722228.1"/>
    </source>
</evidence>
<gene>
    <name evidence="1" type="ORF">DFH07DRAFT_714032</name>
</gene>
<organism evidence="1 2">
    <name type="scientific">Mycena maculata</name>
    <dbReference type="NCBI Taxonomy" id="230809"/>
    <lineage>
        <taxon>Eukaryota</taxon>
        <taxon>Fungi</taxon>
        <taxon>Dikarya</taxon>
        <taxon>Basidiomycota</taxon>
        <taxon>Agaricomycotina</taxon>
        <taxon>Agaricomycetes</taxon>
        <taxon>Agaricomycetidae</taxon>
        <taxon>Agaricales</taxon>
        <taxon>Marasmiineae</taxon>
        <taxon>Mycenaceae</taxon>
        <taxon>Mycena</taxon>
    </lineage>
</organism>
<keyword evidence="2" id="KW-1185">Reference proteome</keyword>
<evidence type="ECO:0008006" key="3">
    <source>
        <dbReference type="Google" id="ProtNLM"/>
    </source>
</evidence>
<reference evidence="1" key="1">
    <citation type="submission" date="2023-03" db="EMBL/GenBank/DDBJ databases">
        <title>Massive genome expansion in bonnet fungi (Mycena s.s.) driven by repeated elements and novel gene families across ecological guilds.</title>
        <authorList>
            <consortium name="Lawrence Berkeley National Laboratory"/>
            <person name="Harder C.B."/>
            <person name="Miyauchi S."/>
            <person name="Viragh M."/>
            <person name="Kuo A."/>
            <person name="Thoen E."/>
            <person name="Andreopoulos B."/>
            <person name="Lu D."/>
            <person name="Skrede I."/>
            <person name="Drula E."/>
            <person name="Henrissat B."/>
            <person name="Morin E."/>
            <person name="Kohler A."/>
            <person name="Barry K."/>
            <person name="LaButti K."/>
            <person name="Morin E."/>
            <person name="Salamov A."/>
            <person name="Lipzen A."/>
            <person name="Mereny Z."/>
            <person name="Hegedus B."/>
            <person name="Baldrian P."/>
            <person name="Stursova M."/>
            <person name="Weitz H."/>
            <person name="Taylor A."/>
            <person name="Grigoriev I.V."/>
            <person name="Nagy L.G."/>
            <person name="Martin F."/>
            <person name="Kauserud H."/>
        </authorList>
    </citation>
    <scope>NUCLEOTIDE SEQUENCE</scope>
    <source>
        <strain evidence="1">CBHHK188m</strain>
    </source>
</reference>
<accession>A0AAD7HJZ1</accession>
<feature type="non-terminal residue" evidence="1">
    <location>
        <position position="1"/>
    </location>
</feature>
<protein>
    <recommendedName>
        <fullName evidence="3">HAT C-terminal dimerisation domain-containing protein</fullName>
    </recommendedName>
</protein>
<feature type="non-terminal residue" evidence="1">
    <location>
        <position position="53"/>
    </location>
</feature>
<name>A0AAD7HJZ1_9AGAR</name>
<dbReference type="Proteomes" id="UP001215280">
    <property type="component" value="Unassembled WGS sequence"/>
</dbReference>